<comment type="function">
    <text evidence="1 10">Role in flagellar biosynthesis.</text>
</comment>
<proteinExistence type="inferred from homology"/>
<dbReference type="PRINTS" id="PR00953">
    <property type="entry name" value="TYPE3IMRPROT"/>
</dbReference>
<dbReference type="PANTHER" id="PTHR30065">
    <property type="entry name" value="FLAGELLAR BIOSYNTHETIC PROTEIN FLIR"/>
    <property type="match status" value="1"/>
</dbReference>
<dbReference type="GO" id="GO:0009425">
    <property type="term" value="C:bacterial-type flagellum basal body"/>
    <property type="evidence" value="ECO:0007669"/>
    <property type="project" value="UniProtKB-SubCell"/>
</dbReference>
<evidence type="ECO:0000256" key="7">
    <source>
        <dbReference type="ARBA" id="ARBA00023136"/>
    </source>
</evidence>
<feature type="transmembrane region" description="Helical" evidence="10">
    <location>
        <begin position="222"/>
        <end position="244"/>
    </location>
</feature>
<dbReference type="GO" id="GO:0044780">
    <property type="term" value="P:bacterial-type flagellum assembly"/>
    <property type="evidence" value="ECO:0007669"/>
    <property type="project" value="UniProtKB-UniRule"/>
</dbReference>
<sequence length="267" mass="29870">MLIRRRLSNVEVWYISINHVLTFLAIFLRVSILLFVLPFYRGTELPTSFKALLALFIALIFYIPLSSKIPPVNTNPIELASVVIGEMILGLIFAMTVLFFLGAFETAGDIISFQMGFGFARVADPVTGVQITLISRFFQIFASLLFFALNGHHFFIRALYTSFVKIPPGSFFESMEHLQLDRIISLSGLIFTLAFKIAAPIIIVLFISEIGMGLIVKFAPQINILVVSFALTIIVGILFAALSIGEWAQAIQDSFKELFLFIFKVLI</sequence>
<keyword evidence="11" id="KW-0966">Cell projection</keyword>
<evidence type="ECO:0000256" key="9">
    <source>
        <dbReference type="NCBIfam" id="TIGR01400"/>
    </source>
</evidence>
<evidence type="ECO:0000256" key="1">
    <source>
        <dbReference type="ARBA" id="ARBA00002578"/>
    </source>
</evidence>
<keyword evidence="11" id="KW-0282">Flagellum</keyword>
<comment type="subcellular location">
    <subcellularLocation>
        <location evidence="10">Cell membrane</location>
        <topology evidence="10">Multi-pass membrane protein</topology>
    </subcellularLocation>
    <subcellularLocation>
        <location evidence="10">Bacterial flagellum basal body</location>
    </subcellularLocation>
</comment>
<evidence type="ECO:0000256" key="5">
    <source>
        <dbReference type="ARBA" id="ARBA00022692"/>
    </source>
</evidence>
<organism evidence="11">
    <name type="scientific">Thermodesulforhabdus norvegica</name>
    <dbReference type="NCBI Taxonomy" id="39841"/>
    <lineage>
        <taxon>Bacteria</taxon>
        <taxon>Pseudomonadati</taxon>
        <taxon>Thermodesulfobacteriota</taxon>
        <taxon>Syntrophobacteria</taxon>
        <taxon>Syntrophobacterales</taxon>
        <taxon>Thermodesulforhabdaceae</taxon>
        <taxon>Thermodesulforhabdus</taxon>
    </lineage>
</organism>
<name>A0A7C0WUY6_9BACT</name>
<feature type="transmembrane region" description="Helical" evidence="10">
    <location>
        <begin position="79"/>
        <end position="104"/>
    </location>
</feature>
<dbReference type="Proteomes" id="UP000886355">
    <property type="component" value="Unassembled WGS sequence"/>
</dbReference>
<evidence type="ECO:0000256" key="8">
    <source>
        <dbReference type="ARBA" id="ARBA00023143"/>
    </source>
</evidence>
<dbReference type="NCBIfam" id="TIGR01400">
    <property type="entry name" value="fliR"/>
    <property type="match status" value="1"/>
</dbReference>
<evidence type="ECO:0000256" key="3">
    <source>
        <dbReference type="ARBA" id="ARBA00021717"/>
    </source>
</evidence>
<dbReference type="GO" id="GO:0006605">
    <property type="term" value="P:protein targeting"/>
    <property type="evidence" value="ECO:0007669"/>
    <property type="project" value="UniProtKB-UniRule"/>
</dbReference>
<feature type="transmembrane region" description="Helical" evidence="10">
    <location>
        <begin position="12"/>
        <end position="37"/>
    </location>
</feature>
<keyword evidence="5 10" id="KW-0812">Transmembrane</keyword>
<dbReference type="Pfam" id="PF01311">
    <property type="entry name" value="Bac_export_1"/>
    <property type="match status" value="1"/>
</dbReference>
<evidence type="ECO:0000313" key="11">
    <source>
        <dbReference type="EMBL" id="HDL89625.1"/>
    </source>
</evidence>
<accession>A0A7C0WUY6</accession>
<feature type="transmembrane region" description="Helical" evidence="10">
    <location>
        <begin position="140"/>
        <end position="163"/>
    </location>
</feature>
<feature type="transmembrane region" description="Helical" evidence="10">
    <location>
        <begin position="183"/>
        <end position="210"/>
    </location>
</feature>
<feature type="transmembrane region" description="Helical" evidence="10">
    <location>
        <begin position="49"/>
        <end position="67"/>
    </location>
</feature>
<keyword evidence="4 10" id="KW-1003">Cell membrane</keyword>
<reference evidence="11" key="1">
    <citation type="journal article" date="2020" name="mSystems">
        <title>Genome- and Community-Level Interaction Insights into Carbon Utilization and Element Cycling Functions of Hydrothermarchaeota in Hydrothermal Sediment.</title>
        <authorList>
            <person name="Zhou Z."/>
            <person name="Liu Y."/>
            <person name="Xu W."/>
            <person name="Pan J."/>
            <person name="Luo Z.H."/>
            <person name="Li M."/>
        </authorList>
    </citation>
    <scope>NUCLEOTIDE SEQUENCE [LARGE SCALE GENOMIC DNA]</scope>
    <source>
        <strain evidence="11">HyVt-19</strain>
    </source>
</reference>
<evidence type="ECO:0000256" key="6">
    <source>
        <dbReference type="ARBA" id="ARBA00022989"/>
    </source>
</evidence>
<keyword evidence="11" id="KW-0969">Cilium</keyword>
<protein>
    <recommendedName>
        <fullName evidence="3 9">Flagellar biosynthetic protein FliR</fullName>
    </recommendedName>
</protein>
<dbReference type="InterPro" id="IPR006303">
    <property type="entry name" value="FliR"/>
</dbReference>
<evidence type="ECO:0000256" key="4">
    <source>
        <dbReference type="ARBA" id="ARBA00022475"/>
    </source>
</evidence>
<evidence type="ECO:0000256" key="10">
    <source>
        <dbReference type="RuleBase" id="RU362071"/>
    </source>
</evidence>
<dbReference type="InterPro" id="IPR002010">
    <property type="entry name" value="T3SS_IM_R"/>
</dbReference>
<evidence type="ECO:0000256" key="2">
    <source>
        <dbReference type="ARBA" id="ARBA00009772"/>
    </source>
</evidence>
<dbReference type="EMBL" id="DQZW01000086">
    <property type="protein sequence ID" value="HDL89625.1"/>
    <property type="molecule type" value="Genomic_DNA"/>
</dbReference>
<comment type="caution">
    <text evidence="11">The sequence shown here is derived from an EMBL/GenBank/DDBJ whole genome shotgun (WGS) entry which is preliminary data.</text>
</comment>
<dbReference type="GO" id="GO:0005886">
    <property type="term" value="C:plasma membrane"/>
    <property type="evidence" value="ECO:0007669"/>
    <property type="project" value="UniProtKB-SubCell"/>
</dbReference>
<keyword evidence="6 10" id="KW-1133">Transmembrane helix</keyword>
<dbReference type="PANTHER" id="PTHR30065:SF1">
    <property type="entry name" value="SURFACE PRESENTATION OF ANTIGENS PROTEIN SPAR"/>
    <property type="match status" value="1"/>
</dbReference>
<keyword evidence="8 10" id="KW-0975">Bacterial flagellum</keyword>
<comment type="similarity">
    <text evidence="2 10">Belongs to the FliR/MopE/SpaR family.</text>
</comment>
<keyword evidence="7 10" id="KW-0472">Membrane</keyword>
<dbReference type="AlphaFoldDB" id="A0A7C0WUY6"/>
<gene>
    <name evidence="11" type="primary">fliR</name>
    <name evidence="11" type="ORF">ENG14_01835</name>
</gene>